<protein>
    <submittedName>
        <fullName evidence="4">Conjugative transposon protein TraM</fullName>
    </submittedName>
</protein>
<dbReference type="InterPro" id="IPR022187">
    <property type="entry name" value="Conjug_transposon_TraM"/>
</dbReference>
<gene>
    <name evidence="4" type="primary">traM</name>
    <name evidence="4" type="ORF">DSL64_28590</name>
</gene>
<evidence type="ECO:0000313" key="4">
    <source>
        <dbReference type="EMBL" id="REA55059.1"/>
    </source>
</evidence>
<sequence length="431" mass="47325">MQNKMHLPAFVAKRRLLTVLPILVFPFLTVIYWAVGVRIVFKNQPDHKPTQGLNTNLPGPKPKAQSQFGKLSFYQQAQRDSAKRNELIKKDPYRVSELTAQKHESGSTLASLAAPDTDSSSQMPVSYQGKTYTEKTHLQMARKLKSLDSLLSASPQANIKAVEPAAAQAHIADKQLEKLQQMITDAQPDTYSQDQEIAQLNELLEKVIDIQHPERMAQKVQAQSSLQDQPAQRVSTKSSNEEISLLSALAEDSLKTEYEDTRSSSNGFFSIDDDLTAADDNALQAVIDQDQTVLPGSTVKIRLTTDAYISGKLIAKNSFVYGTASLSQERLLISVKTLRIQSSIFQVSLSAYDLDGNEGIYVPGAIEREVTKQSTAQQIQSLSVTGLDPSLGAQAASAGIQAAKTLFSRKARLQQVHLKAGYQILLKSGRP</sequence>
<feature type="region of interest" description="Disordered" evidence="1">
    <location>
        <begin position="45"/>
        <end position="66"/>
    </location>
</feature>
<keyword evidence="2" id="KW-0472">Membrane</keyword>
<evidence type="ECO:0000256" key="1">
    <source>
        <dbReference type="SAM" id="MobiDB-lite"/>
    </source>
</evidence>
<dbReference type="OrthoDB" id="1453786at2"/>
<keyword evidence="5" id="KW-1185">Reference proteome</keyword>
<dbReference type="InterPro" id="IPR055407">
    <property type="entry name" value="TraM_C"/>
</dbReference>
<dbReference type="EMBL" id="QNUL01000051">
    <property type="protein sequence ID" value="REA55059.1"/>
    <property type="molecule type" value="Genomic_DNA"/>
</dbReference>
<dbReference type="RefSeq" id="WP_115834395.1">
    <property type="nucleotide sequence ID" value="NZ_QNUL01000051.1"/>
</dbReference>
<feature type="transmembrane region" description="Helical" evidence="2">
    <location>
        <begin position="16"/>
        <end position="35"/>
    </location>
</feature>
<evidence type="ECO:0000313" key="5">
    <source>
        <dbReference type="Proteomes" id="UP000256373"/>
    </source>
</evidence>
<feature type="domain" description="Conjugative transposon TraM C-terminal" evidence="3">
    <location>
        <begin position="284"/>
        <end position="427"/>
    </location>
</feature>
<proteinExistence type="predicted"/>
<comment type="caution">
    <text evidence="4">The sequence shown here is derived from an EMBL/GenBank/DDBJ whole genome shotgun (WGS) entry which is preliminary data.</text>
</comment>
<dbReference type="NCBIfam" id="TIGR03779">
    <property type="entry name" value="Bac_Flav_CT_M"/>
    <property type="match status" value="1"/>
</dbReference>
<accession>A0A3D8Y261</accession>
<dbReference type="Proteomes" id="UP000256373">
    <property type="component" value="Unassembled WGS sequence"/>
</dbReference>
<name>A0A3D8Y261_9BACT</name>
<evidence type="ECO:0000256" key="2">
    <source>
        <dbReference type="SAM" id="Phobius"/>
    </source>
</evidence>
<dbReference type="Pfam" id="PF12508">
    <property type="entry name" value="Transposon_TraM"/>
    <property type="match status" value="1"/>
</dbReference>
<organism evidence="4 5">
    <name type="scientific">Dyadobacter luteus</name>
    <dbReference type="NCBI Taxonomy" id="2259619"/>
    <lineage>
        <taxon>Bacteria</taxon>
        <taxon>Pseudomonadati</taxon>
        <taxon>Bacteroidota</taxon>
        <taxon>Cytophagia</taxon>
        <taxon>Cytophagales</taxon>
        <taxon>Spirosomataceae</taxon>
        <taxon>Dyadobacter</taxon>
    </lineage>
</organism>
<evidence type="ECO:0000259" key="3">
    <source>
        <dbReference type="Pfam" id="PF12508"/>
    </source>
</evidence>
<reference evidence="4 5" key="1">
    <citation type="submission" date="2018-07" db="EMBL/GenBank/DDBJ databases">
        <title>Dyadobacter roseus sp. nov., isolated from rose rhizosphere soil.</title>
        <authorList>
            <person name="Chen L."/>
        </authorList>
    </citation>
    <scope>NUCLEOTIDE SEQUENCE [LARGE SCALE GENOMIC DNA]</scope>
    <source>
        <strain evidence="4 5">RS19</strain>
    </source>
</reference>
<dbReference type="AlphaFoldDB" id="A0A3D8Y261"/>
<keyword evidence="2" id="KW-0812">Transmembrane</keyword>
<feature type="region of interest" description="Disordered" evidence="1">
    <location>
        <begin position="99"/>
        <end position="125"/>
    </location>
</feature>
<keyword evidence="2" id="KW-1133">Transmembrane helix</keyword>